<accession>A0ABT9PR40</accession>
<feature type="region of interest" description="Disordered" evidence="8">
    <location>
        <begin position="1"/>
        <end position="30"/>
    </location>
</feature>
<evidence type="ECO:0000259" key="9">
    <source>
        <dbReference type="PROSITE" id="PS50901"/>
    </source>
</evidence>
<name>A0ABT9PR40_9HYPH</name>
<keyword evidence="3 7" id="KW-0067">ATP-binding</keyword>
<dbReference type="Pfam" id="PF09397">
    <property type="entry name" value="FtsK_gamma"/>
    <property type="match status" value="1"/>
</dbReference>
<protein>
    <submittedName>
        <fullName evidence="10">S-DNA-T family DNA segregation ATPase FtsK/SpoIIIE</fullName>
    </submittedName>
</protein>
<dbReference type="InterPro" id="IPR027417">
    <property type="entry name" value="P-loop_NTPase"/>
</dbReference>
<dbReference type="InterPro" id="IPR018541">
    <property type="entry name" value="Ftsk_gamma"/>
</dbReference>
<evidence type="ECO:0000256" key="6">
    <source>
        <dbReference type="ARBA" id="ARBA00025923"/>
    </source>
</evidence>
<comment type="subunit">
    <text evidence="6">Homohexamer. Forms a ring that surrounds DNA.</text>
</comment>
<feature type="compositionally biased region" description="Polar residues" evidence="8">
    <location>
        <begin position="1"/>
        <end position="14"/>
    </location>
</feature>
<keyword evidence="4" id="KW-0238">DNA-binding</keyword>
<evidence type="ECO:0000256" key="3">
    <source>
        <dbReference type="ARBA" id="ARBA00022840"/>
    </source>
</evidence>
<evidence type="ECO:0000256" key="2">
    <source>
        <dbReference type="ARBA" id="ARBA00022741"/>
    </source>
</evidence>
<evidence type="ECO:0000256" key="4">
    <source>
        <dbReference type="ARBA" id="ARBA00023125"/>
    </source>
</evidence>
<dbReference type="CDD" id="cd01127">
    <property type="entry name" value="TrwB_TraG_TraD_VirD4"/>
    <property type="match status" value="1"/>
</dbReference>
<dbReference type="InterPro" id="IPR003593">
    <property type="entry name" value="AAA+_ATPase"/>
</dbReference>
<dbReference type="Gene3D" id="3.40.50.300">
    <property type="entry name" value="P-loop containing nucleotide triphosphate hydrolases"/>
    <property type="match status" value="1"/>
</dbReference>
<feature type="region of interest" description="Disordered" evidence="8">
    <location>
        <begin position="1113"/>
        <end position="1137"/>
    </location>
</feature>
<comment type="similarity">
    <text evidence="1">Belongs to the FtsK/SpoIIIE/SftA family.</text>
</comment>
<organism evidence="10 11">
    <name type="scientific">Neorhizobium huautlense</name>
    <dbReference type="NCBI Taxonomy" id="67774"/>
    <lineage>
        <taxon>Bacteria</taxon>
        <taxon>Pseudomonadati</taxon>
        <taxon>Pseudomonadota</taxon>
        <taxon>Alphaproteobacteria</taxon>
        <taxon>Hyphomicrobiales</taxon>
        <taxon>Rhizobiaceae</taxon>
        <taxon>Rhizobium/Agrobacterium group</taxon>
        <taxon>Neorhizobium</taxon>
    </lineage>
</organism>
<dbReference type="Gene3D" id="3.30.980.40">
    <property type="match status" value="1"/>
</dbReference>
<dbReference type="SUPFAM" id="SSF46785">
    <property type="entry name" value="Winged helix' DNA-binding domain"/>
    <property type="match status" value="1"/>
</dbReference>
<dbReference type="SUPFAM" id="SSF52540">
    <property type="entry name" value="P-loop containing nucleoside triphosphate hydrolases"/>
    <property type="match status" value="1"/>
</dbReference>
<gene>
    <name evidence="10" type="ORF">J2T09_001667</name>
</gene>
<dbReference type="SMART" id="SM00843">
    <property type="entry name" value="Ftsk_gamma"/>
    <property type="match status" value="1"/>
</dbReference>
<feature type="compositionally biased region" description="Polar residues" evidence="8">
    <location>
        <begin position="21"/>
        <end position="30"/>
    </location>
</feature>
<feature type="domain" description="FtsK" evidence="9">
    <location>
        <begin position="760"/>
        <end position="979"/>
    </location>
</feature>
<dbReference type="Pfam" id="PF01580">
    <property type="entry name" value="FtsK_SpoIIIE"/>
    <property type="match status" value="1"/>
</dbReference>
<feature type="compositionally biased region" description="Gly residues" evidence="8">
    <location>
        <begin position="1126"/>
        <end position="1137"/>
    </location>
</feature>
<dbReference type="PANTHER" id="PTHR22683">
    <property type="entry name" value="SPORULATION PROTEIN RELATED"/>
    <property type="match status" value="1"/>
</dbReference>
<evidence type="ECO:0000256" key="5">
    <source>
        <dbReference type="ARBA" id="ARBA00024784"/>
    </source>
</evidence>
<evidence type="ECO:0000313" key="10">
    <source>
        <dbReference type="EMBL" id="MDP9836922.1"/>
    </source>
</evidence>
<dbReference type="PROSITE" id="PS50901">
    <property type="entry name" value="FTSK"/>
    <property type="match status" value="1"/>
</dbReference>
<reference evidence="10 11" key="1">
    <citation type="submission" date="2023-07" db="EMBL/GenBank/DDBJ databases">
        <title>Sorghum-associated microbial communities from plants grown in Nebraska, USA.</title>
        <authorList>
            <person name="Schachtman D."/>
        </authorList>
    </citation>
    <scope>NUCLEOTIDE SEQUENCE [LARGE SCALE GENOMIC DNA]</scope>
    <source>
        <strain evidence="10 11">DS1307</strain>
    </source>
</reference>
<sequence>MQFSRKNPSQNNEKNIAEDGGSQTVDTAQTPSLAEQEVAYAAAQARKDLLARMQAPVQLSAQARKAAAATAVTETAEATRAKEDEAWQQAFRLAPNVRFTRTPEAALSSRHADAHEPAAAVMPDAYAQFSIEGASENAARKVTAGPVVDNEAERVAAEAAAARAAAAEAFRNSLPKTGSPLIVPRRVPAASAAPIAAAAMTPVPMTPVSGPVSQIPAVEQVPAQVQAQADVQQMVATTATVAAPSILMPDGFDGYVAVAPQAPASHPKFSSSGSVDTIAGLQQLAAAMRRGLVQTMPTPAGSLVANDVAPVVAPAAAPIAAVGDVQAEIAAAPVAVSDFAFWEVMPFDISEIPPMSDALNGHQIATPVEKPVAAAPLPVIVQAPRPVKPVMAPEMLTLLNSKRRYAPAGSVVALYREVATAKHAEAAVELPSLPPLLQAAIEGPVKHATQPTVQAAPVPVTPVPEPANQQAAQPMQMVANAHPFMQAHGIQFGAMQAAAMLQPTVSIAATPMAAPAGLTQTTAFVQPTPVAAEPVVASPFVSTPIFGSPAFGGSAFGGSSFGASAPVAPVAEIAPAEPVAETVAVEAPLEVVAAPVPTPSNVTITVPAATPARAQTVRPSLAEYEFPPIGLLQEPRGERGQAMQPDALQQSAGLLESILEDFGVKGEIIDVRPGPVVTLYEFEPAPGVKSSRVIGLADDIARSMSALSARVAVVPGRNVIGIELPNAVRETVFFRELIECEDYWETKHRLALCLGKTIGGEPVIAELAKMPHLLVAGTTGSGKSVAINTMILSLLYRLRPEECRLIMIDPKMLELSVYDGIPHLLTPVVTDPKKAVLALKWAVREMEDRYRKMSRLAVRNIDGYNQRAAAAREAGEVITVNVQVGFDRHNGEIVYEEQEMDLAPMPYIVVIIDEMADLMMVAGKEIEGAVQRLAQMARAAGIHVIMATQRPSVDVITGTIKANFPTRISFQVTSKIDSRTILGEQGAENLLGQGDMLHMAGGGRISRVHGPFVSDAEVEHVVKHLKLQGRPEYLGTVTEDEEEAGAEETTDEAVFDKSAMGSEDSGDDLYDKAVKVVLKDKKCSTSYIQRRLSVGYNRAASLVERMEQEGLVGPANHVGKREIIGDGRGPQGSGMDD</sequence>
<evidence type="ECO:0000256" key="8">
    <source>
        <dbReference type="SAM" id="MobiDB-lite"/>
    </source>
</evidence>
<feature type="binding site" evidence="7">
    <location>
        <begin position="777"/>
        <end position="784"/>
    </location>
    <ligand>
        <name>ATP</name>
        <dbReference type="ChEBI" id="CHEBI:30616"/>
    </ligand>
</feature>
<dbReference type="InterPro" id="IPR041027">
    <property type="entry name" value="FtsK_alpha"/>
</dbReference>
<comment type="function">
    <text evidence="5">Essential cell division protein that coordinates cell division and chromosome segregation. The N-terminus is involved in assembly of the cell-division machinery. The C-terminus functions as a DNA motor that moves dsDNA in an ATP-dependent manner towards the dif recombination site, which is located within the replication terminus region. Translocation stops specifically at Xer-dif sites, where FtsK interacts with the Xer recombinase, allowing activation of chromosome unlinking by recombination. FtsK orienting polar sequences (KOPS) guide the direction of DNA translocation. FtsK can remove proteins from DNA as it translocates, but translocation stops specifically at XerCD-dif site, thereby preventing removal of XerC and XerD from dif.</text>
</comment>
<keyword evidence="2 7" id="KW-0547">Nucleotide-binding</keyword>
<evidence type="ECO:0000256" key="7">
    <source>
        <dbReference type="PROSITE-ProRule" id="PRU00289"/>
    </source>
</evidence>
<dbReference type="InterPro" id="IPR036390">
    <property type="entry name" value="WH_DNA-bd_sf"/>
</dbReference>
<dbReference type="Gene3D" id="1.10.10.10">
    <property type="entry name" value="Winged helix-like DNA-binding domain superfamily/Winged helix DNA-binding domain"/>
    <property type="match status" value="1"/>
</dbReference>
<dbReference type="SMART" id="SM00382">
    <property type="entry name" value="AAA"/>
    <property type="match status" value="1"/>
</dbReference>
<evidence type="ECO:0000313" key="11">
    <source>
        <dbReference type="Proteomes" id="UP001241472"/>
    </source>
</evidence>
<dbReference type="InterPro" id="IPR036388">
    <property type="entry name" value="WH-like_DNA-bd_sf"/>
</dbReference>
<keyword evidence="11" id="KW-1185">Reference proteome</keyword>
<evidence type="ECO:0000256" key="1">
    <source>
        <dbReference type="ARBA" id="ARBA00006474"/>
    </source>
</evidence>
<dbReference type="InterPro" id="IPR050206">
    <property type="entry name" value="FtsK/SpoIIIE/SftA"/>
</dbReference>
<dbReference type="EMBL" id="JAUSRF010000004">
    <property type="protein sequence ID" value="MDP9836922.1"/>
    <property type="molecule type" value="Genomic_DNA"/>
</dbReference>
<proteinExistence type="inferred from homology"/>
<dbReference type="PANTHER" id="PTHR22683:SF41">
    <property type="entry name" value="DNA TRANSLOCASE FTSK"/>
    <property type="match status" value="1"/>
</dbReference>
<dbReference type="Proteomes" id="UP001241472">
    <property type="component" value="Unassembled WGS sequence"/>
</dbReference>
<dbReference type="Pfam" id="PF17854">
    <property type="entry name" value="FtsK_alpha"/>
    <property type="match status" value="1"/>
</dbReference>
<dbReference type="InterPro" id="IPR002543">
    <property type="entry name" value="FtsK_dom"/>
</dbReference>
<comment type="caution">
    <text evidence="10">The sequence shown here is derived from an EMBL/GenBank/DDBJ whole genome shotgun (WGS) entry which is preliminary data.</text>
</comment>